<dbReference type="GeneID" id="107461256"/>
<keyword evidence="6" id="KW-0732">Signal</keyword>
<dbReference type="SUPFAM" id="SSF56112">
    <property type="entry name" value="Protein kinase-like (PK-like)"/>
    <property type="match status" value="1"/>
</dbReference>
<dbReference type="InterPro" id="IPR017441">
    <property type="entry name" value="Protein_kinase_ATP_BS"/>
</dbReference>
<name>A0A6P4BUA4_ARADU</name>
<keyword evidence="4 17" id="KW-0808">Transferase</keyword>
<evidence type="ECO:0000256" key="12">
    <source>
        <dbReference type="ARBA" id="ARBA00023157"/>
    </source>
</evidence>
<protein>
    <recommendedName>
        <fullName evidence="17">Receptor-like serine/threonine-protein kinase</fullName>
        <ecNumber evidence="17">2.7.11.1</ecNumber>
    </recommendedName>
</protein>
<keyword evidence="13 24" id="KW-0675">Receptor</keyword>
<dbReference type="Gene3D" id="1.10.510.10">
    <property type="entry name" value="Transferase(Phosphotransferase) domain 1"/>
    <property type="match status" value="1"/>
</dbReference>
<dbReference type="AlphaFoldDB" id="A0A6P4BUA4"/>
<dbReference type="Pfam" id="PF00954">
    <property type="entry name" value="S_locus_glycop"/>
    <property type="match status" value="1"/>
</dbReference>
<evidence type="ECO:0000256" key="16">
    <source>
        <dbReference type="ARBA" id="ARBA00048679"/>
    </source>
</evidence>
<dbReference type="PANTHER" id="PTHR47974:SF3">
    <property type="entry name" value="RECEPTOR-LIKE SERINE_THREONINE-PROTEIN KINASE"/>
    <property type="match status" value="1"/>
</dbReference>
<keyword evidence="5 19" id="KW-0812">Transmembrane</keyword>
<dbReference type="InterPro" id="IPR003609">
    <property type="entry name" value="Pan_app"/>
</dbReference>
<evidence type="ECO:0000256" key="13">
    <source>
        <dbReference type="ARBA" id="ARBA00023170"/>
    </source>
</evidence>
<comment type="similarity">
    <text evidence="17">Belongs to the protein kinase superfamily. Ser/Thr protein kinase family.</text>
</comment>
<comment type="catalytic activity">
    <reaction evidence="16 17">
        <text>L-seryl-[protein] + ATP = O-phospho-L-seryl-[protein] + ADP + H(+)</text>
        <dbReference type="Rhea" id="RHEA:17989"/>
        <dbReference type="Rhea" id="RHEA-COMP:9863"/>
        <dbReference type="Rhea" id="RHEA-COMP:11604"/>
        <dbReference type="ChEBI" id="CHEBI:15378"/>
        <dbReference type="ChEBI" id="CHEBI:29999"/>
        <dbReference type="ChEBI" id="CHEBI:30616"/>
        <dbReference type="ChEBI" id="CHEBI:83421"/>
        <dbReference type="ChEBI" id="CHEBI:456216"/>
        <dbReference type="EC" id="2.7.11.1"/>
    </reaction>
</comment>
<keyword evidence="9 17" id="KW-0067">ATP-binding</keyword>
<dbReference type="Proteomes" id="UP000515211">
    <property type="component" value="Chromosome 8"/>
</dbReference>
<organism evidence="23 24">
    <name type="scientific">Arachis duranensis</name>
    <name type="common">Wild peanut</name>
    <dbReference type="NCBI Taxonomy" id="130453"/>
    <lineage>
        <taxon>Eukaryota</taxon>
        <taxon>Viridiplantae</taxon>
        <taxon>Streptophyta</taxon>
        <taxon>Embryophyta</taxon>
        <taxon>Tracheophyta</taxon>
        <taxon>Spermatophyta</taxon>
        <taxon>Magnoliopsida</taxon>
        <taxon>eudicotyledons</taxon>
        <taxon>Gunneridae</taxon>
        <taxon>Pentapetalae</taxon>
        <taxon>rosids</taxon>
        <taxon>fabids</taxon>
        <taxon>Fabales</taxon>
        <taxon>Fabaceae</taxon>
        <taxon>Papilionoideae</taxon>
        <taxon>50 kb inversion clade</taxon>
        <taxon>dalbergioids sensu lato</taxon>
        <taxon>Dalbergieae</taxon>
        <taxon>Pterocarpus clade</taxon>
        <taxon>Arachis</taxon>
    </lineage>
</organism>
<dbReference type="InterPro" id="IPR024171">
    <property type="entry name" value="SRK-like_kinase"/>
</dbReference>
<dbReference type="PROSITE" id="PS50927">
    <property type="entry name" value="BULB_LECTIN"/>
    <property type="match status" value="1"/>
</dbReference>
<evidence type="ECO:0000256" key="14">
    <source>
        <dbReference type="ARBA" id="ARBA00023180"/>
    </source>
</evidence>
<evidence type="ECO:0000313" key="24">
    <source>
        <dbReference type="RefSeq" id="XP_015935227.2"/>
    </source>
</evidence>
<dbReference type="InterPro" id="IPR036426">
    <property type="entry name" value="Bulb-type_lectin_dom_sf"/>
</dbReference>
<evidence type="ECO:0000256" key="7">
    <source>
        <dbReference type="ARBA" id="ARBA00022741"/>
    </source>
</evidence>
<dbReference type="PROSITE" id="PS50948">
    <property type="entry name" value="PAN"/>
    <property type="match status" value="1"/>
</dbReference>
<evidence type="ECO:0000256" key="6">
    <source>
        <dbReference type="ARBA" id="ARBA00022729"/>
    </source>
</evidence>
<dbReference type="Gene3D" id="2.90.10.10">
    <property type="entry name" value="Bulb-type lectin domain"/>
    <property type="match status" value="2"/>
</dbReference>
<evidence type="ECO:0000256" key="11">
    <source>
        <dbReference type="ARBA" id="ARBA00023136"/>
    </source>
</evidence>
<dbReference type="CDD" id="cd00028">
    <property type="entry name" value="B_lectin"/>
    <property type="match status" value="1"/>
</dbReference>
<keyword evidence="7 17" id="KW-0547">Nucleotide-binding</keyword>
<dbReference type="PROSITE" id="PS00108">
    <property type="entry name" value="PROTEIN_KINASE_ST"/>
    <property type="match status" value="1"/>
</dbReference>
<dbReference type="RefSeq" id="XP_015935227.2">
    <property type="nucleotide sequence ID" value="XM_016079741.3"/>
</dbReference>
<keyword evidence="12" id="KW-1015">Disulfide bond</keyword>
<dbReference type="FunFam" id="3.30.200.20:FF:000059">
    <property type="entry name" value="S-receptor-like serine/threonine-protein kinase"/>
    <property type="match status" value="1"/>
</dbReference>
<dbReference type="Pfam" id="PF00069">
    <property type="entry name" value="Pkinase"/>
    <property type="match status" value="1"/>
</dbReference>
<evidence type="ECO:0000256" key="19">
    <source>
        <dbReference type="SAM" id="Phobius"/>
    </source>
</evidence>
<dbReference type="GO" id="GO:0005524">
    <property type="term" value="F:ATP binding"/>
    <property type="evidence" value="ECO:0007669"/>
    <property type="project" value="UniProtKB-UniRule"/>
</dbReference>
<evidence type="ECO:0000256" key="5">
    <source>
        <dbReference type="ARBA" id="ARBA00022692"/>
    </source>
</evidence>
<dbReference type="SMART" id="SM00220">
    <property type="entry name" value="S_TKc"/>
    <property type="match status" value="1"/>
</dbReference>
<dbReference type="SMART" id="SM00108">
    <property type="entry name" value="B_lectin"/>
    <property type="match status" value="1"/>
</dbReference>
<feature type="domain" description="Protein kinase" evidence="20">
    <location>
        <begin position="545"/>
        <end position="830"/>
    </location>
</feature>
<evidence type="ECO:0000256" key="8">
    <source>
        <dbReference type="ARBA" id="ARBA00022777"/>
    </source>
</evidence>
<reference evidence="24" key="2">
    <citation type="submission" date="2025-08" db="UniProtKB">
        <authorList>
            <consortium name="RefSeq"/>
        </authorList>
    </citation>
    <scope>IDENTIFICATION</scope>
    <source>
        <tissue evidence="24">Whole plant</tissue>
    </source>
</reference>
<feature type="domain" description="Bulb-type lectin" evidence="21">
    <location>
        <begin position="44"/>
        <end position="173"/>
    </location>
</feature>
<keyword evidence="14" id="KW-0325">Glycoprotein</keyword>
<reference evidence="23" key="1">
    <citation type="journal article" date="2016" name="Nat. Genet.">
        <title>The genome sequences of Arachis duranensis and Arachis ipaensis, the diploid ancestors of cultivated peanut.</title>
        <authorList>
            <person name="Bertioli D.J."/>
            <person name="Cannon S.B."/>
            <person name="Froenicke L."/>
            <person name="Huang G."/>
            <person name="Farmer A.D."/>
            <person name="Cannon E.K."/>
            <person name="Liu X."/>
            <person name="Gao D."/>
            <person name="Clevenger J."/>
            <person name="Dash S."/>
            <person name="Ren L."/>
            <person name="Moretzsohn M.C."/>
            <person name="Shirasawa K."/>
            <person name="Huang W."/>
            <person name="Vidigal B."/>
            <person name="Abernathy B."/>
            <person name="Chu Y."/>
            <person name="Niederhuth C.E."/>
            <person name="Umale P."/>
            <person name="Araujo A.C."/>
            <person name="Kozik A."/>
            <person name="Kim K.D."/>
            <person name="Burow M.D."/>
            <person name="Varshney R.K."/>
            <person name="Wang X."/>
            <person name="Zhang X."/>
            <person name="Barkley N."/>
            <person name="Guimaraes P.M."/>
            <person name="Isobe S."/>
            <person name="Guo B."/>
            <person name="Liao B."/>
            <person name="Stalker H.T."/>
            <person name="Schmitz R.J."/>
            <person name="Scheffler B.E."/>
            <person name="Leal-Bertioli S.C."/>
            <person name="Xun X."/>
            <person name="Jackson S.A."/>
            <person name="Michelmore R."/>
            <person name="Ozias-Akins P."/>
        </authorList>
    </citation>
    <scope>NUCLEOTIDE SEQUENCE [LARGE SCALE GENOMIC DNA]</scope>
    <source>
        <strain evidence="23">cv. V14167</strain>
    </source>
</reference>
<dbReference type="PROSITE" id="PS50011">
    <property type="entry name" value="PROTEIN_KINASE_DOM"/>
    <property type="match status" value="1"/>
</dbReference>
<dbReference type="KEGG" id="adu:107461256"/>
<dbReference type="GO" id="GO:0048544">
    <property type="term" value="P:recognition of pollen"/>
    <property type="evidence" value="ECO:0007669"/>
    <property type="project" value="InterPro"/>
</dbReference>
<feature type="transmembrane region" description="Helical" evidence="19">
    <location>
        <begin position="486"/>
        <end position="509"/>
    </location>
</feature>
<evidence type="ECO:0000256" key="3">
    <source>
        <dbReference type="ARBA" id="ARBA00022536"/>
    </source>
</evidence>
<keyword evidence="3" id="KW-0245">EGF-like domain</keyword>
<comment type="subcellular location">
    <subcellularLocation>
        <location evidence="1">Membrane</location>
        <topology evidence="1">Single-pass type I membrane protein</topology>
    </subcellularLocation>
</comment>
<feature type="domain" description="Apple" evidence="22">
    <location>
        <begin position="361"/>
        <end position="445"/>
    </location>
</feature>
<evidence type="ECO:0000259" key="20">
    <source>
        <dbReference type="PROSITE" id="PS50011"/>
    </source>
</evidence>
<proteinExistence type="inferred from homology"/>
<dbReference type="FunFam" id="1.10.510.10:FF:000302">
    <property type="entry name" value="Serine/threonine-protein kinase"/>
    <property type="match status" value="1"/>
</dbReference>
<dbReference type="InterPro" id="IPR001480">
    <property type="entry name" value="Bulb-type_lectin_dom"/>
</dbReference>
<evidence type="ECO:0000256" key="10">
    <source>
        <dbReference type="ARBA" id="ARBA00022989"/>
    </source>
</evidence>
<dbReference type="EC" id="2.7.11.1" evidence="17"/>
<dbReference type="Gene3D" id="3.30.200.20">
    <property type="entry name" value="Phosphorylase Kinase, domain 1"/>
    <property type="match status" value="1"/>
</dbReference>
<dbReference type="InterPro" id="IPR008271">
    <property type="entry name" value="Ser/Thr_kinase_AS"/>
</dbReference>
<feature type="binding site" evidence="18">
    <location>
        <position position="573"/>
    </location>
    <ligand>
        <name>ATP</name>
        <dbReference type="ChEBI" id="CHEBI:30616"/>
    </ligand>
</feature>
<dbReference type="PIRSF" id="PIRSF000641">
    <property type="entry name" value="SRK"/>
    <property type="match status" value="1"/>
</dbReference>
<dbReference type="GO" id="GO:0016020">
    <property type="term" value="C:membrane"/>
    <property type="evidence" value="ECO:0007669"/>
    <property type="project" value="UniProtKB-SubCell"/>
</dbReference>
<keyword evidence="23" id="KW-1185">Reference proteome</keyword>
<dbReference type="PANTHER" id="PTHR47974">
    <property type="entry name" value="OS07G0415500 PROTEIN"/>
    <property type="match status" value="1"/>
</dbReference>
<dbReference type="InterPro" id="IPR000858">
    <property type="entry name" value="S_locus_glycoprot_dom"/>
</dbReference>
<evidence type="ECO:0000256" key="17">
    <source>
        <dbReference type="PIRNR" id="PIRNR000641"/>
    </source>
</evidence>
<keyword evidence="11 19" id="KW-0472">Membrane</keyword>
<evidence type="ECO:0000259" key="22">
    <source>
        <dbReference type="PROSITE" id="PS50948"/>
    </source>
</evidence>
<dbReference type="GO" id="GO:0004674">
    <property type="term" value="F:protein serine/threonine kinase activity"/>
    <property type="evidence" value="ECO:0007669"/>
    <property type="project" value="UniProtKB-KW"/>
</dbReference>
<sequence length="834" mass="93697">MYESGSEHMVFFISYRQFDYYCSLIWQIKEAMAIQVLLLLLTCFAPAAAKDTLSQGSSLSVEKPTTDILVSANGDFSAGFFQVGDNAFCFSVMFTRSQTPTPVWMANRDQPVNGKSSTLSLLKSGNLILIDAGRTPFWSTTTSSSSELHLKLNNKGNLLLQTSQGTVLWQSFDSPTDTLLPGQKLTDQAFLLSSRSTTNFSSGFYKLFFDTDNVLKCLYKGPNISSVYWPTPYNTASTNGRSTFNISRIALLDSYGAFLSSDGFQSNSTDYLATLHRKLVMDPDGNPRIYSFNQNRKMWEVTWQAINAPCTVHGLCGANSLCAYHPVNGRTCYCMQGFKVKDPNDWTHGCVPEFDEEQLSCSGKKNASIDFVILPSTEFYGYESKVYNVASLIQCRNICTQLCDNCKGFQLSFNNIRTYNCYPKTVWLNGRDSPDFSGDTYLKLPKQTLLSSKKPLKHSPMECSSRLSQPLDRFYQKPRRNSTLNFLLWFASAVGALELTAILAVWFFLFRTNKQPDHEDQRLLLSATGFQRFSYAELKRATKGFSHSHEIGRGSGGVVYKGKLDDDRFAAIKLLSSDANQGEAEFLAELSTIGMLNHMNLIDMWGYCVEGKHRVLVYEYMEHGSLADYLSSNTLDWKKRFDVAVGTAKGLAYLHEECLEWVLHCDVKPQNILLDSNFQPKVADFGLSKLLNRDERAGSGFSRIRGTRGYMAPEWVYNLPITSKVDVYSYGIVVLEMVTGKSAMETHSLDLSSRGIEQRRLVTWVSDVINGAPKTEFWVEAIADPKLEGEYEISQVEVLVKVALQCVQDDMNQRPSMSQVAEMLQPHGKTILLC</sequence>
<dbReference type="CDD" id="cd14066">
    <property type="entry name" value="STKc_IRAK"/>
    <property type="match status" value="1"/>
</dbReference>
<dbReference type="SUPFAM" id="SSF51110">
    <property type="entry name" value="alpha-D-mannose-specific plant lectins"/>
    <property type="match status" value="1"/>
</dbReference>
<accession>A0A6P4BUA4</accession>
<dbReference type="InterPro" id="IPR011009">
    <property type="entry name" value="Kinase-like_dom_sf"/>
</dbReference>
<evidence type="ECO:0000259" key="21">
    <source>
        <dbReference type="PROSITE" id="PS50927"/>
    </source>
</evidence>
<dbReference type="InterPro" id="IPR000719">
    <property type="entry name" value="Prot_kinase_dom"/>
</dbReference>
<evidence type="ECO:0000256" key="15">
    <source>
        <dbReference type="ARBA" id="ARBA00047899"/>
    </source>
</evidence>
<comment type="catalytic activity">
    <reaction evidence="15 17">
        <text>L-threonyl-[protein] + ATP = O-phospho-L-threonyl-[protein] + ADP + H(+)</text>
        <dbReference type="Rhea" id="RHEA:46608"/>
        <dbReference type="Rhea" id="RHEA-COMP:11060"/>
        <dbReference type="Rhea" id="RHEA-COMP:11605"/>
        <dbReference type="ChEBI" id="CHEBI:15378"/>
        <dbReference type="ChEBI" id="CHEBI:30013"/>
        <dbReference type="ChEBI" id="CHEBI:30616"/>
        <dbReference type="ChEBI" id="CHEBI:61977"/>
        <dbReference type="ChEBI" id="CHEBI:456216"/>
        <dbReference type="EC" id="2.7.11.1"/>
    </reaction>
</comment>
<dbReference type="Pfam" id="PF01453">
    <property type="entry name" value="B_lectin"/>
    <property type="match status" value="1"/>
</dbReference>
<evidence type="ECO:0000256" key="1">
    <source>
        <dbReference type="ARBA" id="ARBA00004479"/>
    </source>
</evidence>
<evidence type="ECO:0000313" key="23">
    <source>
        <dbReference type="Proteomes" id="UP000515211"/>
    </source>
</evidence>
<dbReference type="CDD" id="cd01098">
    <property type="entry name" value="PAN_AP_plant"/>
    <property type="match status" value="1"/>
</dbReference>
<keyword evidence="10 19" id="KW-1133">Transmembrane helix</keyword>
<evidence type="ECO:0000256" key="18">
    <source>
        <dbReference type="PROSITE-ProRule" id="PRU10141"/>
    </source>
</evidence>
<dbReference type="PROSITE" id="PS00107">
    <property type="entry name" value="PROTEIN_KINASE_ATP"/>
    <property type="match status" value="1"/>
</dbReference>
<evidence type="ECO:0000256" key="4">
    <source>
        <dbReference type="ARBA" id="ARBA00022679"/>
    </source>
</evidence>
<keyword evidence="2 17" id="KW-0723">Serine/threonine-protein kinase</keyword>
<gene>
    <name evidence="24" type="primary">LOC107461256</name>
</gene>
<evidence type="ECO:0000256" key="9">
    <source>
        <dbReference type="ARBA" id="ARBA00022840"/>
    </source>
</evidence>
<keyword evidence="8 17" id="KW-0418">Kinase</keyword>
<evidence type="ECO:0000256" key="2">
    <source>
        <dbReference type="ARBA" id="ARBA00022527"/>
    </source>
</evidence>